<keyword evidence="1 5" id="KW-0240">DNA-directed RNA polymerase</keyword>
<comment type="function">
    <text evidence="5">DNA-dependent RNA polymerase (RNAP) catalyzes the transcription of DNA into RNA using the four ribonucleoside triphosphates as substrates.</text>
</comment>
<comment type="caution">
    <text evidence="7">The sequence shown here is derived from an EMBL/GenBank/DDBJ whole genome shotgun (WGS) entry which is preliminary data.</text>
</comment>
<evidence type="ECO:0000256" key="5">
    <source>
        <dbReference type="HAMAP-Rule" id="MF_00320"/>
    </source>
</evidence>
<comment type="cofactor">
    <cofactor evidence="5">
        <name>[3Fe-4S] cluster</name>
        <dbReference type="ChEBI" id="CHEBI:21137"/>
    </cofactor>
    <text evidence="5">Binds 1 [3Fe-4S] cluster.</text>
</comment>
<dbReference type="CDD" id="cd07030">
    <property type="entry name" value="RNAP_D"/>
    <property type="match status" value="1"/>
</dbReference>
<dbReference type="GO" id="GO:0003899">
    <property type="term" value="F:DNA-directed RNA polymerase activity"/>
    <property type="evidence" value="ECO:0007669"/>
    <property type="project" value="UniProtKB-UniRule"/>
</dbReference>
<dbReference type="PANTHER" id="PTHR11800:SF2">
    <property type="entry name" value="DNA-DIRECTED RNA POLYMERASE II SUBUNIT RPB3"/>
    <property type="match status" value="1"/>
</dbReference>
<dbReference type="Pfam" id="PF01193">
    <property type="entry name" value="RNA_pol_L"/>
    <property type="match status" value="1"/>
</dbReference>
<dbReference type="Gene3D" id="3.30.70.3110">
    <property type="match status" value="1"/>
</dbReference>
<feature type="domain" description="DNA-directed RNA polymerase RpoA/D/Rpb3-type" evidence="6">
    <location>
        <begin position="12"/>
        <end position="272"/>
    </location>
</feature>
<comment type="similarity">
    <text evidence="4 5">Belongs to the archaeal Rpo3/eukaryotic RPB3 RNA polymerase subunit family.</text>
</comment>
<evidence type="ECO:0000256" key="4">
    <source>
        <dbReference type="ARBA" id="ARBA00025804"/>
    </source>
</evidence>
<evidence type="ECO:0000256" key="3">
    <source>
        <dbReference type="ARBA" id="ARBA00023163"/>
    </source>
</evidence>
<comment type="catalytic activity">
    <reaction evidence="5">
        <text>RNA(n) + a ribonucleoside 5'-triphosphate = RNA(n+1) + diphosphate</text>
        <dbReference type="Rhea" id="RHEA:21248"/>
        <dbReference type="Rhea" id="RHEA-COMP:14527"/>
        <dbReference type="Rhea" id="RHEA-COMP:17342"/>
        <dbReference type="ChEBI" id="CHEBI:33019"/>
        <dbReference type="ChEBI" id="CHEBI:61557"/>
        <dbReference type="ChEBI" id="CHEBI:140395"/>
        <dbReference type="EC" id="2.7.7.6"/>
    </reaction>
</comment>
<dbReference type="GO" id="GO:0051538">
    <property type="term" value="F:3 iron, 4 sulfur cluster binding"/>
    <property type="evidence" value="ECO:0007669"/>
    <property type="project" value="UniProtKB-KW"/>
</dbReference>
<dbReference type="SUPFAM" id="SSF56553">
    <property type="entry name" value="Insert subdomain of RNA polymerase alpha subunit"/>
    <property type="match status" value="1"/>
</dbReference>
<dbReference type="GO" id="GO:0046872">
    <property type="term" value="F:metal ion binding"/>
    <property type="evidence" value="ECO:0007669"/>
    <property type="project" value="UniProtKB-KW"/>
</dbReference>
<dbReference type="InterPro" id="IPR022842">
    <property type="entry name" value="RNAP_Rpo3/Rpb3/RPAC1"/>
</dbReference>
<dbReference type="PANTHER" id="PTHR11800">
    <property type="entry name" value="DNA-DIRECTED RNA POLYMERASE"/>
    <property type="match status" value="1"/>
</dbReference>
<dbReference type="InterPro" id="IPR011263">
    <property type="entry name" value="DNA-dir_RNA_pol_RpoA/D/Rpb3"/>
</dbReference>
<comment type="subunit">
    <text evidence="5">Part of the RNA polymerase complex.</text>
</comment>
<dbReference type="Gene3D" id="2.170.120.12">
    <property type="entry name" value="DNA-directed RNA polymerase, insert domain"/>
    <property type="match status" value="1"/>
</dbReference>
<dbReference type="Proteomes" id="UP000732619">
    <property type="component" value="Unassembled WGS sequence"/>
</dbReference>
<evidence type="ECO:0000256" key="2">
    <source>
        <dbReference type="ARBA" id="ARBA00022490"/>
    </source>
</evidence>
<keyword evidence="2 5" id="KW-0963">Cytoplasm</keyword>
<comment type="subcellular location">
    <subcellularLocation>
        <location evidence="5">Cytoplasm</location>
    </subcellularLocation>
</comment>
<feature type="binding site" evidence="5">
    <location>
        <position position="212"/>
    </location>
    <ligand>
        <name>[3Fe-4S] cluster</name>
        <dbReference type="ChEBI" id="CHEBI:21137"/>
    </ligand>
</feature>
<feature type="binding site" evidence="5">
    <location>
        <position position="218"/>
    </location>
    <ligand>
        <name>[3Fe-4S] cluster</name>
        <dbReference type="ChEBI" id="CHEBI:21137"/>
    </ligand>
</feature>
<evidence type="ECO:0000256" key="1">
    <source>
        <dbReference type="ARBA" id="ARBA00022478"/>
    </source>
</evidence>
<dbReference type="Gene3D" id="3.30.1360.10">
    <property type="entry name" value="RNA polymerase, RBP11-like subunit"/>
    <property type="match status" value="1"/>
</dbReference>
<dbReference type="InterPro" id="IPR050518">
    <property type="entry name" value="Rpo3/RPB3_RNA_Pol_subunit"/>
</dbReference>
<gene>
    <name evidence="5" type="primary">rpo3</name>
    <name evidence="5" type="synonym">rpoD</name>
    <name evidence="7" type="ORF">E7Z75_04235</name>
</gene>
<evidence type="ECO:0000313" key="7">
    <source>
        <dbReference type="EMBL" id="MBE6512343.1"/>
    </source>
</evidence>
<dbReference type="GO" id="GO:0046983">
    <property type="term" value="F:protein dimerization activity"/>
    <property type="evidence" value="ECO:0007669"/>
    <property type="project" value="InterPro"/>
</dbReference>
<keyword evidence="5" id="KW-0408">Iron</keyword>
<dbReference type="SMART" id="SM00662">
    <property type="entry name" value="RPOLD"/>
    <property type="match status" value="1"/>
</dbReference>
<keyword evidence="5" id="KW-0479">Metal-binding</keyword>
<protein>
    <recommendedName>
        <fullName evidence="5">DNA-directed RNA polymerase subunit Rpo3</fullName>
        <ecNumber evidence="5">2.7.7.6</ecNumber>
    </recommendedName>
    <alternativeName>
        <fullName evidence="5">DNA-directed RNA polymerase subunit D</fullName>
    </alternativeName>
</protein>
<keyword evidence="5 7" id="KW-0548">Nucleotidyltransferase</keyword>
<dbReference type="GO" id="GO:0006351">
    <property type="term" value="P:DNA-templated transcription"/>
    <property type="evidence" value="ECO:0007669"/>
    <property type="project" value="UniProtKB-UniRule"/>
</dbReference>
<dbReference type="HAMAP" id="MF_00320">
    <property type="entry name" value="RNApol_arch_Rpo3"/>
    <property type="match status" value="1"/>
</dbReference>
<dbReference type="GO" id="GO:0005737">
    <property type="term" value="C:cytoplasm"/>
    <property type="evidence" value="ECO:0007669"/>
    <property type="project" value="UniProtKB-SubCell"/>
</dbReference>
<dbReference type="EMBL" id="SUTG01000014">
    <property type="protein sequence ID" value="MBE6512343.1"/>
    <property type="molecule type" value="Genomic_DNA"/>
</dbReference>
<keyword evidence="5" id="KW-0411">Iron-sulfur</keyword>
<dbReference type="InterPro" id="IPR011262">
    <property type="entry name" value="DNA-dir_RNA_pol_insert"/>
</dbReference>
<dbReference type="NCBIfam" id="NF001988">
    <property type="entry name" value="PRK00783.1"/>
    <property type="match status" value="1"/>
</dbReference>
<name>A0A8T3VMK7_METOL</name>
<dbReference type="GO" id="GO:0003677">
    <property type="term" value="F:DNA binding"/>
    <property type="evidence" value="ECO:0007669"/>
    <property type="project" value="UniProtKB-UniRule"/>
</dbReference>
<dbReference type="InterPro" id="IPR036603">
    <property type="entry name" value="RBP11-like"/>
</dbReference>
<proteinExistence type="inferred from homology"/>
<organism evidence="7 8">
    <name type="scientific">Methanobrevibacter olleyae</name>
    <dbReference type="NCBI Taxonomy" id="294671"/>
    <lineage>
        <taxon>Archaea</taxon>
        <taxon>Methanobacteriati</taxon>
        <taxon>Methanobacteriota</taxon>
        <taxon>Methanomada group</taxon>
        <taxon>Methanobacteria</taxon>
        <taxon>Methanobacteriales</taxon>
        <taxon>Methanobacteriaceae</taxon>
        <taxon>Methanobrevibacter</taxon>
    </lineage>
</organism>
<sequence length="277" mass="30670">MKIDVKEQDENSMTFIVRDAEVPFVNAIRRIAMMKVPKLAIEDVFIVKNDSAMFDEVLAHRLGLTPLVSDAESIEGLVLPEDCDCDSEKGEYCPRCSVSFSLRETGPKTVYSKDLKSCGDSKIKPVYDTIPLLKLKENQEVDLEAVAKLGIGKDHAKWVPTTVCAYKQYPEIETEEKVDSTVATAVVESCPKRVLDFDSEEGKIEVVDIENCSLCKACVRAAKAAESKCITVGYRENDFIFKIETDGSMPPKEVLLKACDVLDSKADEFITFSEGGS</sequence>
<dbReference type="EC" id="2.7.7.6" evidence="5"/>
<keyword evidence="5 7" id="KW-0808">Transferase</keyword>
<evidence type="ECO:0000313" key="8">
    <source>
        <dbReference type="Proteomes" id="UP000732619"/>
    </source>
</evidence>
<accession>A0A8T3VMK7</accession>
<evidence type="ECO:0000259" key="6">
    <source>
        <dbReference type="SMART" id="SM00662"/>
    </source>
</evidence>
<reference evidence="7" key="1">
    <citation type="submission" date="2019-04" db="EMBL/GenBank/DDBJ databases">
        <title>Evolution of Biomass-Degrading Anaerobic Consortia Revealed by Metagenomics.</title>
        <authorList>
            <person name="Peng X."/>
        </authorList>
    </citation>
    <scope>NUCLEOTIDE SEQUENCE</scope>
    <source>
        <strain evidence="7">SIG14</strain>
    </source>
</reference>
<dbReference type="GO" id="GO:0000428">
    <property type="term" value="C:DNA-directed RNA polymerase complex"/>
    <property type="evidence" value="ECO:0007669"/>
    <property type="project" value="UniProtKB-KW"/>
</dbReference>
<feature type="binding site" evidence="5">
    <location>
        <position position="215"/>
    </location>
    <ligand>
        <name>[3Fe-4S] cluster</name>
        <dbReference type="ChEBI" id="CHEBI:21137"/>
    </ligand>
</feature>
<dbReference type="Pfam" id="PF01000">
    <property type="entry name" value="RNA_pol_A_bac"/>
    <property type="match status" value="1"/>
</dbReference>
<dbReference type="AlphaFoldDB" id="A0A8T3VMK7"/>
<dbReference type="InterPro" id="IPR036643">
    <property type="entry name" value="RNApol_insert_sf"/>
</dbReference>
<dbReference type="SUPFAM" id="SSF55257">
    <property type="entry name" value="RBP11-like subunits of RNA polymerase"/>
    <property type="match status" value="1"/>
</dbReference>
<keyword evidence="5" id="KW-0003">3Fe-4S</keyword>
<keyword evidence="3 5" id="KW-0804">Transcription</keyword>